<dbReference type="AlphaFoldDB" id="A0A2P7UT30"/>
<evidence type="ECO:0000313" key="1">
    <source>
        <dbReference type="EMBL" id="PSJ90136.1"/>
    </source>
</evidence>
<comment type="caution">
    <text evidence="1">The sequence shown here is derived from an EMBL/GenBank/DDBJ whole genome shotgun (WGS) entry which is preliminary data.</text>
</comment>
<organism evidence="1 2">
    <name type="scientific">Brevibacillus fortis</name>
    <dbReference type="NCBI Taxonomy" id="2126352"/>
    <lineage>
        <taxon>Bacteria</taxon>
        <taxon>Bacillati</taxon>
        <taxon>Bacillota</taxon>
        <taxon>Bacilli</taxon>
        <taxon>Bacillales</taxon>
        <taxon>Paenibacillaceae</taxon>
        <taxon>Brevibacillus</taxon>
    </lineage>
</organism>
<dbReference type="EMBL" id="PXZM01000038">
    <property type="protein sequence ID" value="PSJ90136.1"/>
    <property type="molecule type" value="Genomic_DNA"/>
</dbReference>
<gene>
    <name evidence="1" type="ORF">C7R93_22425</name>
</gene>
<accession>A0A2P7UT30</accession>
<dbReference type="Proteomes" id="UP000240419">
    <property type="component" value="Unassembled WGS sequence"/>
</dbReference>
<sequence length="68" mass="8016">MGRPIKERFVTKYTQYTDRGNMQLLSSFKPLKRIEENSKIIQQTIQYIGNQKVSTITIETPKKLPKCR</sequence>
<name>A0A2P7UT30_9BACL</name>
<protein>
    <submittedName>
        <fullName evidence="1">Uncharacterized protein</fullName>
    </submittedName>
</protein>
<evidence type="ECO:0000313" key="2">
    <source>
        <dbReference type="Proteomes" id="UP000240419"/>
    </source>
</evidence>
<reference evidence="1 2" key="1">
    <citation type="submission" date="2018-03" db="EMBL/GenBank/DDBJ databases">
        <title>Brevisbacillus phylogenomics.</title>
        <authorList>
            <person name="Dunlap C."/>
        </authorList>
    </citation>
    <scope>NUCLEOTIDE SEQUENCE [LARGE SCALE GENOMIC DNA]</scope>
    <source>
        <strain evidence="1 2">NRRL NRS-1210</strain>
    </source>
</reference>
<proteinExistence type="predicted"/>
<keyword evidence="2" id="KW-1185">Reference proteome</keyword>